<dbReference type="GO" id="GO:0008270">
    <property type="term" value="F:zinc ion binding"/>
    <property type="evidence" value="ECO:0007669"/>
    <property type="project" value="InterPro"/>
</dbReference>
<gene>
    <name evidence="19" type="primary">mmp19</name>
</gene>
<feature type="binding site" evidence="13">
    <location>
        <position position="214"/>
    </location>
    <ligand>
        <name>Zn(2+)</name>
        <dbReference type="ChEBI" id="CHEBI:29105"/>
        <label>2</label>
        <note>catalytic</note>
    </ligand>
</feature>
<dbReference type="InterPro" id="IPR021190">
    <property type="entry name" value="Pept_M10A"/>
</dbReference>
<keyword evidence="5" id="KW-0677">Repeat</keyword>
<feature type="binding site" evidence="14">
    <location>
        <position position="156"/>
    </location>
    <ligand>
        <name>Ca(2+)</name>
        <dbReference type="ChEBI" id="CHEBI:29108"/>
        <label>2</label>
    </ligand>
</feature>
<evidence type="ECO:0000256" key="10">
    <source>
        <dbReference type="ARBA" id="ARBA00023145"/>
    </source>
</evidence>
<feature type="binding site" evidence="14">
    <location>
        <position position="193"/>
    </location>
    <ligand>
        <name>Ca(2+)</name>
        <dbReference type="ChEBI" id="CHEBI:29108"/>
        <label>3</label>
    </ligand>
</feature>
<keyword evidence="2" id="KW-0645">Protease</keyword>
<feature type="binding site" evidence="13">
    <location>
        <position position="218"/>
    </location>
    <ligand>
        <name>Zn(2+)</name>
        <dbReference type="ChEBI" id="CHEBI:29105"/>
        <label>2</label>
        <note>catalytic</note>
    </ligand>
</feature>
<feature type="binding site" evidence="14">
    <location>
        <position position="196"/>
    </location>
    <ligand>
        <name>Ca(2+)</name>
        <dbReference type="ChEBI" id="CHEBI:29108"/>
        <label>3</label>
    </ligand>
</feature>
<dbReference type="CDD" id="cd04278">
    <property type="entry name" value="ZnMc_MMP"/>
    <property type="match status" value="1"/>
</dbReference>
<feature type="binding site" evidence="13">
    <location>
        <position position="224"/>
    </location>
    <ligand>
        <name>Zn(2+)</name>
        <dbReference type="ChEBI" id="CHEBI:29105"/>
        <label>2</label>
        <note>catalytic</note>
    </ligand>
</feature>
<dbReference type="GO" id="GO:0005615">
    <property type="term" value="C:extracellular space"/>
    <property type="evidence" value="ECO:0007669"/>
    <property type="project" value="TreeGrafter"/>
</dbReference>
<keyword evidence="11" id="KW-1015">Disulfide bond</keyword>
<feature type="binding site" description="in inhibited form" evidence="14">
    <location>
        <position position="88"/>
    </location>
    <ligand>
        <name>Zn(2+)</name>
        <dbReference type="ChEBI" id="CHEBI:29105"/>
        <label>2</label>
        <note>catalytic</note>
    </ligand>
</feature>
<evidence type="ECO:0000256" key="12">
    <source>
        <dbReference type="PIRSR" id="PIRSR001191-1"/>
    </source>
</evidence>
<evidence type="ECO:0000256" key="2">
    <source>
        <dbReference type="ARBA" id="ARBA00022670"/>
    </source>
</evidence>
<dbReference type="PROSITE" id="PS51642">
    <property type="entry name" value="HEMOPEXIN_2"/>
    <property type="match status" value="2"/>
</dbReference>
<feature type="binding site" evidence="14">
    <location>
        <position position="173"/>
    </location>
    <ligand>
        <name>Ca(2+)</name>
        <dbReference type="ChEBI" id="CHEBI:29108"/>
        <label>3</label>
    </ligand>
</feature>
<dbReference type="InterPro" id="IPR024079">
    <property type="entry name" value="MetalloPept_cat_dom_sf"/>
</dbReference>
<keyword evidence="4 17" id="KW-0732">Signal</keyword>
<evidence type="ECO:0000256" key="1">
    <source>
        <dbReference type="ARBA" id="ARBA00010370"/>
    </source>
</evidence>
<comment type="cofactor">
    <cofactor evidence="14">
        <name>Ca(2+)</name>
        <dbReference type="ChEBI" id="CHEBI:29108"/>
    </cofactor>
    <text evidence="14">Can bind about 5 Ca(2+) ions per subunit.</text>
</comment>
<dbReference type="GeneTree" id="ENSGT00940000158593"/>
<feature type="binding site" evidence="14">
    <location>
        <position position="196"/>
    </location>
    <ligand>
        <name>Ca(2+)</name>
        <dbReference type="ChEBI" id="CHEBI:29108"/>
        <label>1</label>
    </ligand>
</feature>
<dbReference type="OMA" id="EVHYGRA"/>
<dbReference type="PANTHER" id="PTHR10201">
    <property type="entry name" value="MATRIX METALLOPROTEINASE"/>
    <property type="match status" value="1"/>
</dbReference>
<feature type="chain" id="PRO_5047196923" description="Peptidase metallopeptidase domain-containing protein" evidence="17">
    <location>
        <begin position="23"/>
        <end position="515"/>
    </location>
</feature>
<dbReference type="AlphaFoldDB" id="A0A8C4YXY7"/>
<evidence type="ECO:0000256" key="17">
    <source>
        <dbReference type="SAM" id="SignalP"/>
    </source>
</evidence>
<evidence type="ECO:0000313" key="19">
    <source>
        <dbReference type="Ensembl" id="ENSGMOP00000002128.2"/>
    </source>
</evidence>
<dbReference type="SUPFAM" id="SSF47090">
    <property type="entry name" value="PGBD-like"/>
    <property type="match status" value="1"/>
</dbReference>
<dbReference type="InterPro" id="IPR018486">
    <property type="entry name" value="Hemopexin_CS"/>
</dbReference>
<name>A0A8C4YXY7_GADMO</name>
<dbReference type="GO" id="GO:0004222">
    <property type="term" value="F:metalloendopeptidase activity"/>
    <property type="evidence" value="ECO:0007669"/>
    <property type="project" value="InterPro"/>
</dbReference>
<dbReference type="PRINTS" id="PR00138">
    <property type="entry name" value="MATRIXIN"/>
</dbReference>
<reference evidence="19" key="1">
    <citation type="submission" date="2025-08" db="UniProtKB">
        <authorList>
            <consortium name="Ensembl"/>
        </authorList>
    </citation>
    <scope>IDENTIFICATION</scope>
</reference>
<evidence type="ECO:0000256" key="16">
    <source>
        <dbReference type="PROSITE-ProRule" id="PRU01011"/>
    </source>
</evidence>
<keyword evidence="7 13" id="KW-0862">Zinc</keyword>
<protein>
    <recommendedName>
        <fullName evidence="18">Peptidase metallopeptidase domain-containing protein</fullName>
    </recommendedName>
</protein>
<dbReference type="InterPro" id="IPR036365">
    <property type="entry name" value="PGBD-like_sf"/>
</dbReference>
<dbReference type="Proteomes" id="UP000694546">
    <property type="component" value="Chromosome 13"/>
</dbReference>
<feature type="binding site" evidence="14">
    <location>
        <position position="174"/>
    </location>
    <ligand>
        <name>Ca(2+)</name>
        <dbReference type="ChEBI" id="CHEBI:29108"/>
        <label>3</label>
    </ligand>
</feature>
<dbReference type="Gene3D" id="3.40.390.10">
    <property type="entry name" value="Collagenase (Catalytic Domain)"/>
    <property type="match status" value="1"/>
</dbReference>
<dbReference type="PROSITE" id="PS00024">
    <property type="entry name" value="HEMOPEXIN"/>
    <property type="match status" value="1"/>
</dbReference>
<feature type="binding site" evidence="14">
    <location>
        <position position="382"/>
    </location>
    <ligand>
        <name>Ca(2+)</name>
        <dbReference type="ChEBI" id="CHEBI:29108"/>
        <label>5</label>
    </ligand>
</feature>
<dbReference type="SMART" id="SM00235">
    <property type="entry name" value="ZnMc"/>
    <property type="match status" value="1"/>
</dbReference>
<comment type="cofactor">
    <cofactor evidence="14">
        <name>Zn(2+)</name>
        <dbReference type="ChEBI" id="CHEBI:29105"/>
    </cofactor>
    <text evidence="14">Binds 2 Zn(2+) ions per subunit.</text>
</comment>
<keyword evidence="8 14" id="KW-0106">Calcium</keyword>
<evidence type="ECO:0000256" key="11">
    <source>
        <dbReference type="ARBA" id="ARBA00023157"/>
    </source>
</evidence>
<keyword evidence="9" id="KW-0482">Metalloprotease</keyword>
<organism evidence="19 20">
    <name type="scientific">Gadus morhua</name>
    <name type="common">Atlantic cod</name>
    <dbReference type="NCBI Taxonomy" id="8049"/>
    <lineage>
        <taxon>Eukaryota</taxon>
        <taxon>Metazoa</taxon>
        <taxon>Chordata</taxon>
        <taxon>Craniata</taxon>
        <taxon>Vertebrata</taxon>
        <taxon>Euteleostomi</taxon>
        <taxon>Actinopterygii</taxon>
        <taxon>Neopterygii</taxon>
        <taxon>Teleostei</taxon>
        <taxon>Neoteleostei</taxon>
        <taxon>Acanthomorphata</taxon>
        <taxon>Zeiogadaria</taxon>
        <taxon>Gadariae</taxon>
        <taxon>Gadiformes</taxon>
        <taxon>Gadoidei</taxon>
        <taxon>Gadidae</taxon>
        <taxon>Gadus</taxon>
    </lineage>
</organism>
<dbReference type="InterPro" id="IPR001818">
    <property type="entry name" value="Pept_M10_metallopeptidase"/>
</dbReference>
<feature type="binding site" evidence="14">
    <location>
        <position position="429"/>
    </location>
    <ligand>
        <name>Ca(2+)</name>
        <dbReference type="ChEBI" id="CHEBI:29108"/>
        <label>4</label>
    </ligand>
</feature>
<feature type="binding site" evidence="14">
    <location>
        <position position="232"/>
    </location>
    <ligand>
        <name>Zn(2+)</name>
        <dbReference type="ChEBI" id="CHEBI:29105"/>
        <label>2</label>
        <note>catalytic</note>
    </ligand>
</feature>
<dbReference type="InterPro" id="IPR018487">
    <property type="entry name" value="Hemopexin-like_repeat"/>
</dbReference>
<proteinExistence type="inferred from homology"/>
<feature type="repeat" description="Hemopexin" evidence="16">
    <location>
        <begin position="376"/>
        <end position="424"/>
    </location>
</feature>
<dbReference type="CDD" id="cd00094">
    <property type="entry name" value="HX"/>
    <property type="match status" value="1"/>
</dbReference>
<keyword evidence="20" id="KW-1185">Reference proteome</keyword>
<dbReference type="InterPro" id="IPR006026">
    <property type="entry name" value="Peptidase_Metallo"/>
</dbReference>
<dbReference type="GO" id="GO:0030574">
    <property type="term" value="P:collagen catabolic process"/>
    <property type="evidence" value="ECO:0007669"/>
    <property type="project" value="TreeGrafter"/>
</dbReference>
<comment type="similarity">
    <text evidence="1">Belongs to the peptidase M10A family.</text>
</comment>
<evidence type="ECO:0000256" key="3">
    <source>
        <dbReference type="ARBA" id="ARBA00022723"/>
    </source>
</evidence>
<feature type="binding site" evidence="14">
    <location>
        <position position="191"/>
    </location>
    <ligand>
        <name>Zn(2+)</name>
        <dbReference type="ChEBI" id="CHEBI:29105"/>
        <label>1</label>
    </ligand>
</feature>
<dbReference type="Pfam" id="PF01471">
    <property type="entry name" value="PG_binding_1"/>
    <property type="match status" value="1"/>
</dbReference>
<evidence type="ECO:0000256" key="15">
    <source>
        <dbReference type="PIRSR" id="PIRSR621190-4"/>
    </source>
</evidence>
<feature type="signal peptide" evidence="17">
    <location>
        <begin position="1"/>
        <end position="22"/>
    </location>
</feature>
<evidence type="ECO:0000256" key="8">
    <source>
        <dbReference type="ARBA" id="ARBA00022837"/>
    </source>
</evidence>
<keyword evidence="6" id="KW-0378">Hydrolase</keyword>
<dbReference type="InterPro" id="IPR033739">
    <property type="entry name" value="M10A_MMP"/>
</dbReference>
<keyword evidence="3 13" id="KW-0479">Metal-binding</keyword>
<dbReference type="Pfam" id="PF00045">
    <property type="entry name" value="Hemopexin"/>
    <property type="match status" value="2"/>
</dbReference>
<evidence type="ECO:0000256" key="7">
    <source>
        <dbReference type="ARBA" id="ARBA00022833"/>
    </source>
</evidence>
<dbReference type="SUPFAM" id="SSF50923">
    <property type="entry name" value="Hemopexin-like domain"/>
    <property type="match status" value="1"/>
</dbReference>
<evidence type="ECO:0000256" key="9">
    <source>
        <dbReference type="ARBA" id="ARBA00023049"/>
    </source>
</evidence>
<evidence type="ECO:0000256" key="14">
    <source>
        <dbReference type="PIRSR" id="PIRSR621190-2"/>
    </source>
</evidence>
<dbReference type="GO" id="GO:0031012">
    <property type="term" value="C:extracellular matrix"/>
    <property type="evidence" value="ECO:0007669"/>
    <property type="project" value="InterPro"/>
</dbReference>
<feature type="domain" description="Peptidase metallopeptidase" evidence="18">
    <location>
        <begin position="103"/>
        <end position="259"/>
    </location>
</feature>
<feature type="active site" evidence="12">
    <location>
        <position position="215"/>
    </location>
</feature>
<feature type="binding site" evidence="14">
    <location>
        <position position="122"/>
    </location>
    <ligand>
        <name>Ca(2+)</name>
        <dbReference type="ChEBI" id="CHEBI:29108"/>
        <label>1</label>
    </ligand>
</feature>
<dbReference type="PIRSF" id="PIRSF001191">
    <property type="entry name" value="Peptidase_M10A_matrix"/>
    <property type="match status" value="1"/>
</dbReference>
<evidence type="ECO:0000313" key="20">
    <source>
        <dbReference type="Proteomes" id="UP000694546"/>
    </source>
</evidence>
<evidence type="ECO:0000256" key="13">
    <source>
        <dbReference type="PIRSR" id="PIRSR001191-2"/>
    </source>
</evidence>
<dbReference type="SUPFAM" id="SSF55486">
    <property type="entry name" value="Metalloproteases ('zincins'), catalytic domain"/>
    <property type="match status" value="1"/>
</dbReference>
<accession>A0A8C4YXY7</accession>
<dbReference type="SMART" id="SM00120">
    <property type="entry name" value="HX"/>
    <property type="match status" value="4"/>
</dbReference>
<evidence type="ECO:0000256" key="5">
    <source>
        <dbReference type="ARBA" id="ARBA00022737"/>
    </source>
</evidence>
<dbReference type="GO" id="GO:0030198">
    <property type="term" value="P:extracellular matrix organization"/>
    <property type="evidence" value="ECO:0007669"/>
    <property type="project" value="TreeGrafter"/>
</dbReference>
<dbReference type="GO" id="GO:0006508">
    <property type="term" value="P:proteolysis"/>
    <property type="evidence" value="ECO:0007669"/>
    <property type="project" value="UniProtKB-KW"/>
</dbReference>
<evidence type="ECO:0000256" key="4">
    <source>
        <dbReference type="ARBA" id="ARBA00022729"/>
    </source>
</evidence>
<feature type="modified residue" description="Phosphotyrosine; by PKDCC" evidence="15">
    <location>
        <position position="368"/>
    </location>
</feature>
<evidence type="ECO:0000256" key="6">
    <source>
        <dbReference type="ARBA" id="ARBA00022801"/>
    </source>
</evidence>
<evidence type="ECO:0000259" key="18">
    <source>
        <dbReference type="SMART" id="SM00235"/>
    </source>
</evidence>
<dbReference type="InterPro" id="IPR036375">
    <property type="entry name" value="Hemopexin-like_dom_sf"/>
</dbReference>
<sequence length="515" mass="58647">METLRPLALLVAALFYANSASLERWPELEEAKEYLTKYGYLKNGTDLLDASHLRDVIEALRVFQRVSDVPITGEVDPATLEAMRAPRCGNEDPFNKKTLKYRILSRWRKKSLTYRLYNYTPDMTRAAVQSAIKAAFKYWSDVTPLTFREVTYTRADIRILFHRNDNLCDIPFDGRGGVLAHAKEPEYGVVHFDEAEFWTEGRYYGTNLRIVAAHEIGHALGLGHSQYSQAVMGARYNGYRTNFRLHHDDVKGIQFLYGSKPPKGLESANHLPLPGDPTSGPEQVPDPCTARLDAVMLGPWKKTFAFSGEHVWTVSDQGHNKPLRIHTLWKELPGNLSAVVYSQRTKKAYFLKGRTLWKYSDFVLERGYPKQMTRLPADIDAALYLERNKKLVFIKGSQFWQWDELQYNNLTYYPKPLSMLFSGVPASPDAALTWTNGKVFFFKGDDYWRLNDSLSVDRGYPQSTATRTPPSGPGLRETAEARQTLALLGDQGSENRLLRSPSSDSVFRISSKTFI</sequence>
<dbReference type="InterPro" id="IPR000585">
    <property type="entry name" value="Hemopexin-like_dom"/>
</dbReference>
<dbReference type="PANTHER" id="PTHR10201:SF166">
    <property type="entry name" value="MATRIX METALLOPROTEINASE-19"/>
    <property type="match status" value="1"/>
</dbReference>
<keyword evidence="10" id="KW-0865">Zymogen</keyword>
<dbReference type="Gene3D" id="2.110.10.10">
    <property type="entry name" value="Hemopexin-like domain"/>
    <property type="match status" value="2"/>
</dbReference>
<feature type="binding site" evidence="14">
    <location>
        <position position="181"/>
    </location>
    <ligand>
        <name>Zn(2+)</name>
        <dbReference type="ChEBI" id="CHEBI:29105"/>
        <label>1</label>
    </ligand>
</feature>
<dbReference type="Pfam" id="PF00413">
    <property type="entry name" value="Peptidase_M10"/>
    <property type="match status" value="1"/>
</dbReference>
<reference evidence="19" key="2">
    <citation type="submission" date="2025-09" db="UniProtKB">
        <authorList>
            <consortium name="Ensembl"/>
        </authorList>
    </citation>
    <scope>IDENTIFICATION</scope>
</reference>
<feature type="binding site" evidence="14">
    <location>
        <position position="293"/>
    </location>
    <ligand>
        <name>Ca(2+)</name>
        <dbReference type="ChEBI" id="CHEBI:29108"/>
        <label>4</label>
    </ligand>
</feature>
<feature type="repeat" description="Hemopexin" evidence="16">
    <location>
        <begin position="425"/>
        <end position="471"/>
    </location>
</feature>
<dbReference type="Ensembl" id="ENSGMOT00000002195.2">
    <property type="protein sequence ID" value="ENSGMOP00000002128.2"/>
    <property type="gene ID" value="ENSGMOG00000001993.2"/>
</dbReference>
<dbReference type="InterPro" id="IPR002477">
    <property type="entry name" value="Peptidoglycan-bd-like"/>
</dbReference>